<gene>
    <name evidence="1" type="ORF">WA026_023540</name>
</gene>
<evidence type="ECO:0000313" key="2">
    <source>
        <dbReference type="Proteomes" id="UP001431783"/>
    </source>
</evidence>
<sequence>MKRLKLRQKDQGKDGDTYYHSVMGNIPEKKILNWREWTKAGVLRTDKLVSYSRVSTVPIQISGSTGASSRALFIRTIVGFLELGQLSAMVILEYKWAEAAPRLMRREDMVKELMKLDQYYSSIARPSVRSAAPEASMSPKIQRAINMLRLQNLDRLYADRSRPRYGKRAETVGSNFSPLDLDGQYQSDDNIDYSAVRR</sequence>
<protein>
    <submittedName>
        <fullName evidence="1">Uncharacterized protein</fullName>
    </submittedName>
</protein>
<proteinExistence type="predicted"/>
<evidence type="ECO:0000313" key="1">
    <source>
        <dbReference type="EMBL" id="KAK9882841.1"/>
    </source>
</evidence>
<name>A0AAW1USR5_9CUCU</name>
<keyword evidence="2" id="KW-1185">Reference proteome</keyword>
<reference evidence="1 2" key="1">
    <citation type="submission" date="2023-03" db="EMBL/GenBank/DDBJ databases">
        <title>Genome insight into feeding habits of ladybird beetles.</title>
        <authorList>
            <person name="Li H.-S."/>
            <person name="Huang Y.-H."/>
            <person name="Pang H."/>
        </authorList>
    </citation>
    <scope>NUCLEOTIDE SEQUENCE [LARGE SCALE GENOMIC DNA]</scope>
    <source>
        <strain evidence="1">SYSU_2023b</strain>
        <tissue evidence="1">Whole body</tissue>
    </source>
</reference>
<comment type="caution">
    <text evidence="1">The sequence shown here is derived from an EMBL/GenBank/DDBJ whole genome shotgun (WGS) entry which is preliminary data.</text>
</comment>
<dbReference type="EMBL" id="JARQZJ010000085">
    <property type="protein sequence ID" value="KAK9882841.1"/>
    <property type="molecule type" value="Genomic_DNA"/>
</dbReference>
<dbReference type="AlphaFoldDB" id="A0AAW1USR5"/>
<dbReference type="Proteomes" id="UP001431783">
    <property type="component" value="Unassembled WGS sequence"/>
</dbReference>
<accession>A0AAW1USR5</accession>
<organism evidence="1 2">
    <name type="scientific">Henosepilachna vigintioctopunctata</name>
    <dbReference type="NCBI Taxonomy" id="420089"/>
    <lineage>
        <taxon>Eukaryota</taxon>
        <taxon>Metazoa</taxon>
        <taxon>Ecdysozoa</taxon>
        <taxon>Arthropoda</taxon>
        <taxon>Hexapoda</taxon>
        <taxon>Insecta</taxon>
        <taxon>Pterygota</taxon>
        <taxon>Neoptera</taxon>
        <taxon>Endopterygota</taxon>
        <taxon>Coleoptera</taxon>
        <taxon>Polyphaga</taxon>
        <taxon>Cucujiformia</taxon>
        <taxon>Coccinelloidea</taxon>
        <taxon>Coccinellidae</taxon>
        <taxon>Epilachninae</taxon>
        <taxon>Epilachnini</taxon>
        <taxon>Henosepilachna</taxon>
    </lineage>
</organism>